<dbReference type="InterPro" id="IPR045188">
    <property type="entry name" value="Boi1/Boi2-like"/>
</dbReference>
<comment type="caution">
    <text evidence="5">The sequence shown here is derived from an EMBL/GenBank/DDBJ whole genome shotgun (WGS) entry which is preliminary data.</text>
</comment>
<organism evidence="5 6">
    <name type="scientific">Aureococcus anophagefferens</name>
    <name type="common">Harmful bloom alga</name>
    <dbReference type="NCBI Taxonomy" id="44056"/>
    <lineage>
        <taxon>Eukaryota</taxon>
        <taxon>Sar</taxon>
        <taxon>Stramenopiles</taxon>
        <taxon>Ochrophyta</taxon>
        <taxon>Pelagophyceae</taxon>
        <taxon>Pelagomonadales</taxon>
        <taxon>Pelagomonadaceae</taxon>
        <taxon>Aureococcus</taxon>
    </lineage>
</organism>
<evidence type="ECO:0000256" key="3">
    <source>
        <dbReference type="SAM" id="MobiDB-lite"/>
    </source>
</evidence>
<keyword evidence="6" id="KW-1185">Reference proteome</keyword>
<dbReference type="PROSITE" id="PS50003">
    <property type="entry name" value="PH_DOMAIN"/>
    <property type="match status" value="1"/>
</dbReference>
<feature type="region of interest" description="Disordered" evidence="3">
    <location>
        <begin position="502"/>
        <end position="581"/>
    </location>
</feature>
<accession>A0ABR1FHE7</accession>
<dbReference type="Proteomes" id="UP001363151">
    <property type="component" value="Unassembled WGS sequence"/>
</dbReference>
<feature type="compositionally biased region" description="Low complexity" evidence="3">
    <location>
        <begin position="353"/>
        <end position="366"/>
    </location>
</feature>
<feature type="domain" description="PH" evidence="4">
    <location>
        <begin position="56"/>
        <end position="152"/>
    </location>
</feature>
<dbReference type="InterPro" id="IPR001849">
    <property type="entry name" value="PH_domain"/>
</dbReference>
<dbReference type="PANTHER" id="PTHR22902:SF27">
    <property type="entry name" value="PLECKSTRIN HOMOLOGY DOMAIN-CONTAINING FAMILY A MEMBER 3"/>
    <property type="match status" value="1"/>
</dbReference>
<name>A0ABR1FHE7_AURAN</name>
<keyword evidence="1" id="KW-0597">Phosphoprotein</keyword>
<dbReference type="Pfam" id="PF00169">
    <property type="entry name" value="PH"/>
    <property type="match status" value="1"/>
</dbReference>
<feature type="region of interest" description="Disordered" evidence="3">
    <location>
        <begin position="401"/>
        <end position="441"/>
    </location>
</feature>
<dbReference type="CDD" id="cd00821">
    <property type="entry name" value="PH"/>
    <property type="match status" value="1"/>
</dbReference>
<feature type="compositionally biased region" description="Pro residues" evidence="3">
    <location>
        <begin position="529"/>
        <end position="539"/>
    </location>
</feature>
<evidence type="ECO:0000313" key="5">
    <source>
        <dbReference type="EMBL" id="KAK7230808.1"/>
    </source>
</evidence>
<protein>
    <recommendedName>
        <fullName evidence="4">PH domain-containing protein</fullName>
    </recommendedName>
</protein>
<evidence type="ECO:0000259" key="4">
    <source>
        <dbReference type="PROSITE" id="PS50003"/>
    </source>
</evidence>
<dbReference type="Gene3D" id="2.30.29.30">
    <property type="entry name" value="Pleckstrin-homology domain (PH domain)/Phosphotyrosine-binding domain (PTB)"/>
    <property type="match status" value="1"/>
</dbReference>
<dbReference type="PANTHER" id="PTHR22902">
    <property type="entry name" value="SESQUIPEDALIAN"/>
    <property type="match status" value="1"/>
</dbReference>
<dbReference type="SUPFAM" id="SSF50729">
    <property type="entry name" value="PH domain-like"/>
    <property type="match status" value="1"/>
</dbReference>
<feature type="compositionally biased region" description="Acidic residues" evidence="3">
    <location>
        <begin position="566"/>
        <end position="581"/>
    </location>
</feature>
<sequence length="581" mass="62727">MSKLGVFGSAQATSDRYRRRLLAAAGLSNNLLFSNLNTTITIKSSPPKTARVTSQLGIISGNLTKRNEQHSWQRRFCVLAPQSLLYYFEDAEGDTPRGIIDLEYYTDISAEPNNVVRLATPAHAGPQRTFYFQADSEEDMNAWLSALVRERYFVLRDERDAYQELQHDFQAQTAHMTQIMGKSSEDAEQAAADFERTAREESELVDQLQALLADATLLESESGAAREAQELREHGFEVAELEAELAREEALLRDEAEKKAAILADCDQLDREVDEARMNLGIIAKTRAAADARVAELNDQKKLLVREVKNARKAFAEARAKNSELLKQAMDESAFSMSASEDLADAGDDDASAADAPSPTAAASEPAPKPYPFDASAAGGPKDKASRSFAAAFKSFVADASPKTGKKGTIAKDAQLSSDDEDAAAEPAADVSPAPAPDAPDFVLRCRRCKGTVEGPRNSTCTCAVPLVGDDPKAPSVKDAADAARLEAQRVWKSFSGMSAKSFFGSSSPKGPAKVPAPPPPPEETKVEAPPPAPEPPALPEEEFVFTPLKYHGDDDLPTIAKDPPDQVELEADDAPDLTSL</sequence>
<dbReference type="SMART" id="SM00233">
    <property type="entry name" value="PH"/>
    <property type="match status" value="1"/>
</dbReference>
<evidence type="ECO:0000256" key="1">
    <source>
        <dbReference type="ARBA" id="ARBA00022553"/>
    </source>
</evidence>
<dbReference type="EMBL" id="JBBJCI010000423">
    <property type="protein sequence ID" value="KAK7230808.1"/>
    <property type="molecule type" value="Genomic_DNA"/>
</dbReference>
<evidence type="ECO:0000256" key="2">
    <source>
        <dbReference type="SAM" id="Coils"/>
    </source>
</evidence>
<feature type="coiled-coil region" evidence="2">
    <location>
        <begin position="184"/>
        <end position="328"/>
    </location>
</feature>
<keyword evidence="2" id="KW-0175">Coiled coil</keyword>
<proteinExistence type="predicted"/>
<feature type="region of interest" description="Disordered" evidence="3">
    <location>
        <begin position="337"/>
        <end position="384"/>
    </location>
</feature>
<feature type="compositionally biased region" description="Acidic residues" evidence="3">
    <location>
        <begin position="342"/>
        <end position="352"/>
    </location>
</feature>
<evidence type="ECO:0000313" key="6">
    <source>
        <dbReference type="Proteomes" id="UP001363151"/>
    </source>
</evidence>
<dbReference type="InterPro" id="IPR011993">
    <property type="entry name" value="PH-like_dom_sf"/>
</dbReference>
<reference evidence="5 6" key="1">
    <citation type="submission" date="2024-03" db="EMBL/GenBank/DDBJ databases">
        <title>Aureococcus anophagefferens CCMP1851 and Kratosvirus quantuckense: Draft genome of a second virus-susceptible host strain in the model system.</title>
        <authorList>
            <person name="Chase E."/>
            <person name="Truchon A.R."/>
            <person name="Schepens W."/>
            <person name="Wilhelm S.W."/>
        </authorList>
    </citation>
    <scope>NUCLEOTIDE SEQUENCE [LARGE SCALE GENOMIC DNA]</scope>
    <source>
        <strain evidence="5 6">CCMP1851</strain>
    </source>
</reference>
<gene>
    <name evidence="5" type="ORF">SO694_00075177</name>
</gene>